<dbReference type="SMART" id="SM00387">
    <property type="entry name" value="HATPase_c"/>
    <property type="match status" value="1"/>
</dbReference>
<comment type="caution">
    <text evidence="9">The sequence shown here is derived from an EMBL/GenBank/DDBJ whole genome shotgun (WGS) entry which is preliminary data.</text>
</comment>
<accession>A0A4Q1DBI5</accession>
<feature type="domain" description="Histidine kinase" evidence="8">
    <location>
        <begin position="216"/>
        <end position="419"/>
    </location>
</feature>
<evidence type="ECO:0000256" key="1">
    <source>
        <dbReference type="ARBA" id="ARBA00000085"/>
    </source>
</evidence>
<dbReference type="PROSITE" id="PS50109">
    <property type="entry name" value="HIS_KIN"/>
    <property type="match status" value="1"/>
</dbReference>
<feature type="transmembrane region" description="Helical" evidence="7">
    <location>
        <begin position="127"/>
        <end position="153"/>
    </location>
</feature>
<dbReference type="Gene3D" id="1.10.287.130">
    <property type="match status" value="1"/>
</dbReference>
<dbReference type="SMART" id="SM00388">
    <property type="entry name" value="HisKA"/>
    <property type="match status" value="1"/>
</dbReference>
<keyword evidence="3" id="KW-0597">Phosphoprotein</keyword>
<evidence type="ECO:0000313" key="9">
    <source>
        <dbReference type="EMBL" id="RXK86802.1"/>
    </source>
</evidence>
<keyword evidence="6" id="KW-0902">Two-component regulatory system</keyword>
<dbReference type="EMBL" id="SDHZ01000001">
    <property type="protein sequence ID" value="RXK86802.1"/>
    <property type="molecule type" value="Genomic_DNA"/>
</dbReference>
<keyword evidence="5 9" id="KW-0418">Kinase</keyword>
<dbReference type="GO" id="GO:0005886">
    <property type="term" value="C:plasma membrane"/>
    <property type="evidence" value="ECO:0007669"/>
    <property type="project" value="TreeGrafter"/>
</dbReference>
<dbReference type="PANTHER" id="PTHR45453:SF1">
    <property type="entry name" value="PHOSPHATE REGULON SENSOR PROTEIN PHOR"/>
    <property type="match status" value="1"/>
</dbReference>
<dbReference type="PANTHER" id="PTHR45453">
    <property type="entry name" value="PHOSPHATE REGULON SENSOR PROTEIN PHOR"/>
    <property type="match status" value="1"/>
</dbReference>
<dbReference type="GO" id="GO:0016036">
    <property type="term" value="P:cellular response to phosphate starvation"/>
    <property type="evidence" value="ECO:0007669"/>
    <property type="project" value="TreeGrafter"/>
</dbReference>
<evidence type="ECO:0000256" key="6">
    <source>
        <dbReference type="ARBA" id="ARBA00023012"/>
    </source>
</evidence>
<keyword evidence="10" id="KW-1185">Reference proteome</keyword>
<keyword evidence="4" id="KW-0808">Transferase</keyword>
<evidence type="ECO:0000313" key="10">
    <source>
        <dbReference type="Proteomes" id="UP000290545"/>
    </source>
</evidence>
<dbReference type="InterPro" id="IPR005467">
    <property type="entry name" value="His_kinase_dom"/>
</dbReference>
<dbReference type="InterPro" id="IPR050351">
    <property type="entry name" value="BphY/WalK/GraS-like"/>
</dbReference>
<dbReference type="Gene3D" id="3.30.565.10">
    <property type="entry name" value="Histidine kinase-like ATPase, C-terminal domain"/>
    <property type="match status" value="1"/>
</dbReference>
<dbReference type="GO" id="GO:0004721">
    <property type="term" value="F:phosphoprotein phosphatase activity"/>
    <property type="evidence" value="ECO:0007669"/>
    <property type="project" value="TreeGrafter"/>
</dbReference>
<evidence type="ECO:0000256" key="2">
    <source>
        <dbReference type="ARBA" id="ARBA00012438"/>
    </source>
</evidence>
<evidence type="ECO:0000256" key="4">
    <source>
        <dbReference type="ARBA" id="ARBA00022679"/>
    </source>
</evidence>
<dbReference type="SUPFAM" id="SSF55874">
    <property type="entry name" value="ATPase domain of HSP90 chaperone/DNA topoisomerase II/histidine kinase"/>
    <property type="match status" value="1"/>
</dbReference>
<dbReference type="Pfam" id="PF00512">
    <property type="entry name" value="HisKA"/>
    <property type="match status" value="1"/>
</dbReference>
<keyword evidence="7" id="KW-0812">Transmembrane</keyword>
<name>A0A4Q1DBI5_9BACT</name>
<sequence length="435" mass="50168">MGRKMKLLVYTSRNFLISTIIVLSSTGTILYFVLKTLIENEMLEQLDLQADMIVNELAQGRYVNYPLVEIDKINRISETPKITGDTLVFDYVTKEHEDFKYLKVERKIGSQPYRIKVMIIYIGWHKYYQVIFFLLSIAAVLMALAGVLLNYVLSKKLWKPFFFNLKQLNSYTLSRPGRVHFEPSHIREFNELRYALEELTERSRREYLALKEFAENASHEMQTPLGIIQSKLDRMTQMVVDADMAGYIVQSKAAVERLRRTIKGLLFLAKLENDSYADKESVSVGYMLRSQFGQMEELFWGKNIMVDLRIEEAEIVVNRFLLETVVSNLLANALHYTPRDGRLNVVLHENEMIFINTGLPLTFPPELIFDRFKKGEQHSQSTGLGLAIVRQICMLNGWKINYSYSSGNHSFKIALQQEVLPGACPGTGKHCTEIC</sequence>
<dbReference type="OrthoDB" id="1522504at2"/>
<keyword evidence="7" id="KW-1133">Transmembrane helix</keyword>
<dbReference type="AlphaFoldDB" id="A0A4Q1DBI5"/>
<proteinExistence type="predicted"/>
<comment type="catalytic activity">
    <reaction evidence="1">
        <text>ATP + protein L-histidine = ADP + protein N-phospho-L-histidine.</text>
        <dbReference type="EC" id="2.7.13.3"/>
    </reaction>
</comment>
<gene>
    <name evidence="9" type="ORF">ESB13_08390</name>
</gene>
<feature type="transmembrane region" description="Helical" evidence="7">
    <location>
        <begin position="12"/>
        <end position="34"/>
    </location>
</feature>
<keyword evidence="7" id="KW-0472">Membrane</keyword>
<dbReference type="InterPro" id="IPR003594">
    <property type="entry name" value="HATPase_dom"/>
</dbReference>
<protein>
    <recommendedName>
        <fullName evidence="2">histidine kinase</fullName>
        <ecNumber evidence="2">2.7.13.3</ecNumber>
    </recommendedName>
</protein>
<dbReference type="InterPro" id="IPR036890">
    <property type="entry name" value="HATPase_C_sf"/>
</dbReference>
<evidence type="ECO:0000256" key="7">
    <source>
        <dbReference type="SAM" id="Phobius"/>
    </source>
</evidence>
<dbReference type="Pfam" id="PF02518">
    <property type="entry name" value="HATPase_c"/>
    <property type="match status" value="1"/>
</dbReference>
<reference evidence="9 10" key="1">
    <citation type="submission" date="2019-01" db="EMBL/GenBank/DDBJ databases">
        <title>Filimonas sp. strain TTM-71.</title>
        <authorList>
            <person name="Chen W.-M."/>
        </authorList>
    </citation>
    <scope>NUCLEOTIDE SEQUENCE [LARGE SCALE GENOMIC DNA]</scope>
    <source>
        <strain evidence="9 10">TTM-71</strain>
    </source>
</reference>
<dbReference type="Proteomes" id="UP000290545">
    <property type="component" value="Unassembled WGS sequence"/>
</dbReference>
<dbReference type="GO" id="GO:0000155">
    <property type="term" value="F:phosphorelay sensor kinase activity"/>
    <property type="evidence" value="ECO:0007669"/>
    <property type="project" value="InterPro"/>
</dbReference>
<dbReference type="SUPFAM" id="SSF47384">
    <property type="entry name" value="Homodimeric domain of signal transducing histidine kinase"/>
    <property type="match status" value="1"/>
</dbReference>
<dbReference type="InterPro" id="IPR003661">
    <property type="entry name" value="HisK_dim/P_dom"/>
</dbReference>
<dbReference type="InterPro" id="IPR036097">
    <property type="entry name" value="HisK_dim/P_sf"/>
</dbReference>
<evidence type="ECO:0000256" key="5">
    <source>
        <dbReference type="ARBA" id="ARBA00022777"/>
    </source>
</evidence>
<evidence type="ECO:0000256" key="3">
    <source>
        <dbReference type="ARBA" id="ARBA00022553"/>
    </source>
</evidence>
<dbReference type="EC" id="2.7.13.3" evidence="2"/>
<evidence type="ECO:0000259" key="8">
    <source>
        <dbReference type="PROSITE" id="PS50109"/>
    </source>
</evidence>
<dbReference type="CDD" id="cd00082">
    <property type="entry name" value="HisKA"/>
    <property type="match status" value="1"/>
</dbReference>
<organism evidence="9 10">
    <name type="scientific">Filimonas effusa</name>
    <dbReference type="NCBI Taxonomy" id="2508721"/>
    <lineage>
        <taxon>Bacteria</taxon>
        <taxon>Pseudomonadati</taxon>
        <taxon>Bacteroidota</taxon>
        <taxon>Chitinophagia</taxon>
        <taxon>Chitinophagales</taxon>
        <taxon>Chitinophagaceae</taxon>
        <taxon>Filimonas</taxon>
    </lineage>
</organism>